<evidence type="ECO:0000313" key="2">
    <source>
        <dbReference type="Proteomes" id="UP000821865"/>
    </source>
</evidence>
<sequence>MVKCDPRNGKYIRLTYEAPHPRGFKVSIHYQPPTVVPGGDQANVPRAVCMLSNATAVAWGRLGEGMEVGEFSDAREEMATLEKGCEDIGMDSNEDVDEHEEH</sequence>
<dbReference type="Proteomes" id="UP000821865">
    <property type="component" value="Chromosome 1"/>
</dbReference>
<organism evidence="1 2">
    <name type="scientific">Dermacentor silvarum</name>
    <name type="common">Tick</name>
    <dbReference type="NCBI Taxonomy" id="543639"/>
    <lineage>
        <taxon>Eukaryota</taxon>
        <taxon>Metazoa</taxon>
        <taxon>Ecdysozoa</taxon>
        <taxon>Arthropoda</taxon>
        <taxon>Chelicerata</taxon>
        <taxon>Arachnida</taxon>
        <taxon>Acari</taxon>
        <taxon>Parasitiformes</taxon>
        <taxon>Ixodida</taxon>
        <taxon>Ixodoidea</taxon>
        <taxon>Ixodidae</taxon>
        <taxon>Rhipicephalinae</taxon>
        <taxon>Dermacentor</taxon>
    </lineage>
</organism>
<evidence type="ECO:0000313" key="1">
    <source>
        <dbReference type="EMBL" id="KAH7978514.1"/>
    </source>
</evidence>
<dbReference type="EMBL" id="CM023470">
    <property type="protein sequence ID" value="KAH7978514.1"/>
    <property type="molecule type" value="Genomic_DNA"/>
</dbReference>
<keyword evidence="2" id="KW-1185">Reference proteome</keyword>
<accession>A0ACB8DVF6</accession>
<name>A0ACB8DVF6_DERSI</name>
<proteinExistence type="predicted"/>
<protein>
    <submittedName>
        <fullName evidence="1">Uncharacterized protein</fullName>
    </submittedName>
</protein>
<comment type="caution">
    <text evidence="1">The sequence shown here is derived from an EMBL/GenBank/DDBJ whole genome shotgun (WGS) entry which is preliminary data.</text>
</comment>
<reference evidence="1" key="1">
    <citation type="submission" date="2020-05" db="EMBL/GenBank/DDBJ databases">
        <title>Large-scale comparative analyses of tick genomes elucidate their genetic diversity and vector capacities.</title>
        <authorList>
            <person name="Jia N."/>
            <person name="Wang J."/>
            <person name="Shi W."/>
            <person name="Du L."/>
            <person name="Sun Y."/>
            <person name="Zhan W."/>
            <person name="Jiang J."/>
            <person name="Wang Q."/>
            <person name="Zhang B."/>
            <person name="Ji P."/>
            <person name="Sakyi L.B."/>
            <person name="Cui X."/>
            <person name="Yuan T."/>
            <person name="Jiang B."/>
            <person name="Yang W."/>
            <person name="Lam T.T.-Y."/>
            <person name="Chang Q."/>
            <person name="Ding S."/>
            <person name="Wang X."/>
            <person name="Zhu J."/>
            <person name="Ruan X."/>
            <person name="Zhao L."/>
            <person name="Wei J."/>
            <person name="Que T."/>
            <person name="Du C."/>
            <person name="Cheng J."/>
            <person name="Dai P."/>
            <person name="Han X."/>
            <person name="Huang E."/>
            <person name="Gao Y."/>
            <person name="Liu J."/>
            <person name="Shao H."/>
            <person name="Ye R."/>
            <person name="Li L."/>
            <person name="Wei W."/>
            <person name="Wang X."/>
            <person name="Wang C."/>
            <person name="Yang T."/>
            <person name="Huo Q."/>
            <person name="Li W."/>
            <person name="Guo W."/>
            <person name="Chen H."/>
            <person name="Zhou L."/>
            <person name="Ni X."/>
            <person name="Tian J."/>
            <person name="Zhou Y."/>
            <person name="Sheng Y."/>
            <person name="Liu T."/>
            <person name="Pan Y."/>
            <person name="Xia L."/>
            <person name="Li J."/>
            <person name="Zhao F."/>
            <person name="Cao W."/>
        </authorList>
    </citation>
    <scope>NUCLEOTIDE SEQUENCE</scope>
    <source>
        <strain evidence="1">Dsil-2018</strain>
    </source>
</reference>
<gene>
    <name evidence="1" type="ORF">HPB49_005782</name>
</gene>